<dbReference type="Pfam" id="PF14907">
    <property type="entry name" value="NTP_transf_5"/>
    <property type="match status" value="1"/>
</dbReference>
<dbReference type="EMBL" id="MBTG01000050">
    <property type="protein sequence ID" value="OPH48002.1"/>
    <property type="molecule type" value="Genomic_DNA"/>
</dbReference>
<protein>
    <recommendedName>
        <fullName evidence="3">Nucleotidyltransferase</fullName>
    </recommendedName>
</protein>
<keyword evidence="2" id="KW-1185">Reference proteome</keyword>
<gene>
    <name evidence="1" type="ORF">BC351_39120</name>
</gene>
<evidence type="ECO:0000313" key="2">
    <source>
        <dbReference type="Proteomes" id="UP000190626"/>
    </source>
</evidence>
<dbReference type="AlphaFoldDB" id="A0A1V4HAD8"/>
<dbReference type="Proteomes" id="UP000190626">
    <property type="component" value="Unassembled WGS sequence"/>
</dbReference>
<reference evidence="2" key="1">
    <citation type="submission" date="2016-07" db="EMBL/GenBank/DDBJ databases">
        <authorList>
            <person name="Florea S."/>
            <person name="Webb J.S."/>
            <person name="Jaromczyk J."/>
            <person name="Schardl C.L."/>
        </authorList>
    </citation>
    <scope>NUCLEOTIDE SEQUENCE [LARGE SCALE GENOMIC DNA]</scope>
    <source>
        <strain evidence="2">CY1</strain>
    </source>
</reference>
<dbReference type="RefSeq" id="WP_079419653.1">
    <property type="nucleotide sequence ID" value="NZ_MBTG01000050.1"/>
</dbReference>
<dbReference type="STRING" id="1469647.BC351_39120"/>
<evidence type="ECO:0000313" key="1">
    <source>
        <dbReference type="EMBL" id="OPH48002.1"/>
    </source>
</evidence>
<dbReference type="InterPro" id="IPR039498">
    <property type="entry name" value="NTP_transf_5"/>
</dbReference>
<name>A0A1V4HAD8_9BACL</name>
<comment type="caution">
    <text evidence="1">The sequence shown here is derived from an EMBL/GenBank/DDBJ whole genome shotgun (WGS) entry which is preliminary data.</text>
</comment>
<dbReference type="Gene3D" id="3.30.460.40">
    <property type="match status" value="1"/>
</dbReference>
<evidence type="ECO:0008006" key="3">
    <source>
        <dbReference type="Google" id="ProtNLM"/>
    </source>
</evidence>
<organism evidence="1 2">
    <name type="scientific">Paenibacillus ferrarius</name>
    <dbReference type="NCBI Taxonomy" id="1469647"/>
    <lineage>
        <taxon>Bacteria</taxon>
        <taxon>Bacillati</taxon>
        <taxon>Bacillota</taxon>
        <taxon>Bacilli</taxon>
        <taxon>Bacillales</taxon>
        <taxon>Paenibacillaceae</taxon>
        <taxon>Paenibacillus</taxon>
    </lineage>
</organism>
<sequence length="375" mass="43861">MSANFEQRVIILLLQPMLPLDEEQELIQLLKTHGDWSAIIGKLIVYRSVGIAYKRLEYMLTKMDIKEFAYKKIYNILKDMYRVQFIRLSEQAKQVYEIAEAFEKAGVRYSVLKGLALAAGLYQDLGSRSSNDMDVMVHPDELEDALHVLRECGYIQGELNILKDVIEPASRRDVVTRPMVSHEVIPFQKKVENNPFMTKHEVDLQFSIDLMTSNRTDVAVDEFLSRRILIETKEGAFHSLSWEDHFLFLCVHFYKEASTDYALKLYNDLSLYKLCDLIYLLNSTHIELIKHKIMNRAKEYGLEKAVFYAMHYLQEAFNVTVDPLLYGELQPPDIEYIHQLYRYNSTEVVMRWNEPIRERIFNLNRVGGFMEVAGT</sequence>
<dbReference type="OrthoDB" id="1737003at2"/>
<proteinExistence type="predicted"/>
<accession>A0A1V4HAD8</accession>